<dbReference type="InterPro" id="IPR004358">
    <property type="entry name" value="Sig_transdc_His_kin-like_C"/>
</dbReference>
<evidence type="ECO:0000256" key="3">
    <source>
        <dbReference type="ARBA" id="ARBA00012438"/>
    </source>
</evidence>
<evidence type="ECO:0000256" key="4">
    <source>
        <dbReference type="ARBA" id="ARBA00022553"/>
    </source>
</evidence>
<name>A0A5J5G2F7_9GAMM</name>
<comment type="subcellular location">
    <subcellularLocation>
        <location evidence="2">Membrane</location>
    </subcellularLocation>
</comment>
<evidence type="ECO:0000256" key="2">
    <source>
        <dbReference type="ARBA" id="ARBA00004370"/>
    </source>
</evidence>
<evidence type="ECO:0000256" key="1">
    <source>
        <dbReference type="ARBA" id="ARBA00000085"/>
    </source>
</evidence>
<evidence type="ECO:0000259" key="12">
    <source>
        <dbReference type="PROSITE" id="PS50109"/>
    </source>
</evidence>
<keyword evidence="7 14" id="KW-0418">Kinase</keyword>
<feature type="domain" description="HAMP" evidence="13">
    <location>
        <begin position="83"/>
        <end position="135"/>
    </location>
</feature>
<dbReference type="InterPro" id="IPR036097">
    <property type="entry name" value="HisK_dim/P_sf"/>
</dbReference>
<dbReference type="PRINTS" id="PR00344">
    <property type="entry name" value="BCTRLSENSOR"/>
</dbReference>
<dbReference type="SMART" id="SM00388">
    <property type="entry name" value="HisKA"/>
    <property type="match status" value="1"/>
</dbReference>
<dbReference type="CDD" id="cd00082">
    <property type="entry name" value="HisKA"/>
    <property type="match status" value="1"/>
</dbReference>
<evidence type="ECO:0000256" key="9">
    <source>
        <dbReference type="ARBA" id="ARBA00023012"/>
    </source>
</evidence>
<dbReference type="SMART" id="SM00387">
    <property type="entry name" value="HATPase_c"/>
    <property type="match status" value="1"/>
</dbReference>
<evidence type="ECO:0000256" key="8">
    <source>
        <dbReference type="ARBA" id="ARBA00022989"/>
    </source>
</evidence>
<dbReference type="InterPro" id="IPR005467">
    <property type="entry name" value="His_kinase_dom"/>
</dbReference>
<dbReference type="Pfam" id="PF02518">
    <property type="entry name" value="HATPase_c"/>
    <property type="match status" value="1"/>
</dbReference>
<dbReference type="OrthoDB" id="9809766at2"/>
<evidence type="ECO:0000313" key="15">
    <source>
        <dbReference type="Proteomes" id="UP000335415"/>
    </source>
</evidence>
<keyword evidence="4" id="KW-0597">Phosphoprotein</keyword>
<dbReference type="GO" id="GO:0005886">
    <property type="term" value="C:plasma membrane"/>
    <property type="evidence" value="ECO:0007669"/>
    <property type="project" value="TreeGrafter"/>
</dbReference>
<dbReference type="PROSITE" id="PS50885">
    <property type="entry name" value="HAMP"/>
    <property type="match status" value="1"/>
</dbReference>
<reference evidence="14 15" key="1">
    <citation type="submission" date="2019-09" db="EMBL/GenBank/DDBJ databases">
        <authorList>
            <person name="Li Y."/>
        </authorList>
    </citation>
    <scope>NUCLEOTIDE SEQUENCE [LARGE SCALE GENOMIC DNA]</scope>
    <source>
        <strain evidence="14 15">L3-3HA</strain>
    </source>
</reference>
<dbReference type="Gene3D" id="6.10.340.10">
    <property type="match status" value="1"/>
</dbReference>
<evidence type="ECO:0000256" key="7">
    <source>
        <dbReference type="ARBA" id="ARBA00022777"/>
    </source>
</evidence>
<dbReference type="InterPro" id="IPR003661">
    <property type="entry name" value="HisK_dim/P_dom"/>
</dbReference>
<keyword evidence="8 11" id="KW-1133">Transmembrane helix</keyword>
<dbReference type="InterPro" id="IPR050428">
    <property type="entry name" value="TCS_sensor_his_kinase"/>
</dbReference>
<keyword evidence="15" id="KW-1185">Reference proteome</keyword>
<dbReference type="Pfam" id="PF00512">
    <property type="entry name" value="HisKA"/>
    <property type="match status" value="1"/>
</dbReference>
<dbReference type="Gene3D" id="1.10.287.130">
    <property type="match status" value="1"/>
</dbReference>
<comment type="catalytic activity">
    <reaction evidence="1">
        <text>ATP + protein L-histidine = ADP + protein N-phospho-L-histidine.</text>
        <dbReference type="EC" id="2.7.13.3"/>
    </reaction>
</comment>
<dbReference type="GO" id="GO:0000155">
    <property type="term" value="F:phosphorelay sensor kinase activity"/>
    <property type="evidence" value="ECO:0007669"/>
    <property type="project" value="InterPro"/>
</dbReference>
<protein>
    <recommendedName>
        <fullName evidence="3">histidine kinase</fullName>
        <ecNumber evidence="3">2.7.13.3</ecNumber>
    </recommendedName>
</protein>
<evidence type="ECO:0000256" key="11">
    <source>
        <dbReference type="SAM" id="Phobius"/>
    </source>
</evidence>
<dbReference type="Gene3D" id="3.30.565.10">
    <property type="entry name" value="Histidine kinase-like ATPase, C-terminal domain"/>
    <property type="match status" value="1"/>
</dbReference>
<dbReference type="SUPFAM" id="SSF55874">
    <property type="entry name" value="ATPase domain of HSP90 chaperone/DNA topoisomerase II/histidine kinase"/>
    <property type="match status" value="1"/>
</dbReference>
<dbReference type="InterPro" id="IPR036890">
    <property type="entry name" value="HATPase_C_sf"/>
</dbReference>
<proteinExistence type="predicted"/>
<comment type="caution">
    <text evidence="14">The sequence shown here is derived from an EMBL/GenBank/DDBJ whole genome shotgun (WGS) entry which is preliminary data.</text>
</comment>
<dbReference type="Proteomes" id="UP000335415">
    <property type="component" value="Unassembled WGS sequence"/>
</dbReference>
<evidence type="ECO:0000256" key="5">
    <source>
        <dbReference type="ARBA" id="ARBA00022679"/>
    </source>
</evidence>
<keyword evidence="6 11" id="KW-0812">Transmembrane</keyword>
<dbReference type="NCBIfam" id="NF008025">
    <property type="entry name" value="PRK10755.1"/>
    <property type="match status" value="1"/>
</dbReference>
<feature type="domain" description="Histidine kinase" evidence="12">
    <location>
        <begin position="143"/>
        <end position="350"/>
    </location>
</feature>
<evidence type="ECO:0000259" key="13">
    <source>
        <dbReference type="PROSITE" id="PS50885"/>
    </source>
</evidence>
<keyword evidence="9" id="KW-0902">Two-component regulatory system</keyword>
<dbReference type="AlphaFoldDB" id="A0A5J5G2F7"/>
<dbReference type="EC" id="2.7.13.3" evidence="3"/>
<dbReference type="RefSeq" id="WP_150435025.1">
    <property type="nucleotide sequence ID" value="NZ_VYKJ01000004.1"/>
</dbReference>
<dbReference type="EMBL" id="VYKJ01000004">
    <property type="protein sequence ID" value="KAA9000759.1"/>
    <property type="molecule type" value="Genomic_DNA"/>
</dbReference>
<dbReference type="PROSITE" id="PS50109">
    <property type="entry name" value="HIS_KIN"/>
    <property type="match status" value="1"/>
</dbReference>
<feature type="transmembrane region" description="Helical" evidence="11">
    <location>
        <begin position="7"/>
        <end position="28"/>
    </location>
</feature>
<dbReference type="InterPro" id="IPR003660">
    <property type="entry name" value="HAMP_dom"/>
</dbReference>
<dbReference type="PANTHER" id="PTHR45436">
    <property type="entry name" value="SENSOR HISTIDINE KINASE YKOH"/>
    <property type="match status" value="1"/>
</dbReference>
<gene>
    <name evidence="14" type="primary">pmrB</name>
    <name evidence="14" type="ORF">FJU30_10040</name>
</gene>
<dbReference type="PANTHER" id="PTHR45436:SF7">
    <property type="entry name" value="SENSOR PROTEIN BASS"/>
    <property type="match status" value="1"/>
</dbReference>
<evidence type="ECO:0000256" key="6">
    <source>
        <dbReference type="ARBA" id="ARBA00022692"/>
    </source>
</evidence>
<dbReference type="InterPro" id="IPR003594">
    <property type="entry name" value="HATPase_dom"/>
</dbReference>
<keyword evidence="10 11" id="KW-0472">Membrane</keyword>
<evidence type="ECO:0000256" key="10">
    <source>
        <dbReference type="ARBA" id="ARBA00023136"/>
    </source>
</evidence>
<organism evidence="14 15">
    <name type="scientific">Affinibrenneria salicis</name>
    <dbReference type="NCBI Taxonomy" id="2590031"/>
    <lineage>
        <taxon>Bacteria</taxon>
        <taxon>Pseudomonadati</taxon>
        <taxon>Pseudomonadota</taxon>
        <taxon>Gammaproteobacteria</taxon>
        <taxon>Enterobacterales</taxon>
        <taxon>Pectobacteriaceae</taxon>
        <taxon>Affinibrenneria</taxon>
    </lineage>
</organism>
<feature type="transmembrane region" description="Helical" evidence="11">
    <location>
        <begin position="63"/>
        <end position="86"/>
    </location>
</feature>
<dbReference type="SUPFAM" id="SSF47384">
    <property type="entry name" value="Homodimeric domain of signal transducing histidine kinase"/>
    <property type="match status" value="1"/>
</dbReference>
<keyword evidence="5 14" id="KW-0808">Transferase</keyword>
<sequence>MGSMRNRLIILLSVILFCCQLLSVLWLWHESREQIDLLVDETLSEKSRTLHVNNEVDEAIASLLLPSIIMLGVTITLSFITISAIIRPLSVLQKKIARRSSDNLSEITLDASSSEVHDITVSVNNLLLRLNESLNQERLFTADVAHELRTPLAGIRLHLEILKEQGIDGIDALIVRIEQLTLTIEQLLMLSRASQSLLQGKQYSIDLLRDIVEPLADEMNELVSLRQQKIKFPAATFSINGNAILLRLLLRNLIENASRYSPERTTIVVSLIHDRLENQLIVSDQGPGIDDAMAEVVMRPFRRIDRRHHGFGLGLSIVSRVIQLHHGRLSLLNRTDGPGLNVICRFAAAP</sequence>
<dbReference type="CDD" id="cd00075">
    <property type="entry name" value="HATPase"/>
    <property type="match status" value="1"/>
</dbReference>
<accession>A0A5J5G2F7</accession>
<evidence type="ECO:0000313" key="14">
    <source>
        <dbReference type="EMBL" id="KAA9000759.1"/>
    </source>
</evidence>